<sequence length="324" mass="34778">MTRTSPMFRRHASLTAGVLAAVTLALGPANTASAAAPAPTEAELRTDLAKSATKVDKLTKAYAAKRKSLKKAKKAAALAKKSLSKAEEVYAEVRRQVDAVVQGSYQSGEGNLPALLFAPDLRGSTAAGQLTVQQSSYVQSFATGLERTRKTAESAADLTDRIEAEVEKADIRRDKAKEVVGDIKNRLDRLVPTGSGRRADGTWAPQSPIGADNITDRTRIMREAIAKRFDLPYAVGCHRSGGSGEHPLGRACDFMMSTGGAMPSAANRALGDEIAAWAIANKDRLGVKYVIWRQRINSGSGWRGMSDRGSITANHFDHPHISMY</sequence>
<reference evidence="5" key="1">
    <citation type="journal article" date="2014" name="Int. J. Syst. Evol. Microbiol.">
        <title>Complete genome sequence of Corynebacterium casei LMG S-19264T (=DSM 44701T), isolated from a smear-ripened cheese.</title>
        <authorList>
            <consortium name="US DOE Joint Genome Institute (JGI-PGF)"/>
            <person name="Walter F."/>
            <person name="Albersmeier A."/>
            <person name="Kalinowski J."/>
            <person name="Ruckert C."/>
        </authorList>
    </citation>
    <scope>NUCLEOTIDE SEQUENCE</scope>
    <source>
        <strain evidence="5">VKM Ac-2007</strain>
    </source>
</reference>
<keyword evidence="1" id="KW-0175">Coiled coil</keyword>
<protein>
    <recommendedName>
        <fullName evidence="4">ARB-07466-like C-terminal domain-containing protein</fullName>
    </recommendedName>
</protein>
<dbReference type="EMBL" id="BSEV01000001">
    <property type="protein sequence ID" value="GLK06973.1"/>
    <property type="molecule type" value="Genomic_DNA"/>
</dbReference>
<evidence type="ECO:0000256" key="1">
    <source>
        <dbReference type="SAM" id="Coils"/>
    </source>
</evidence>
<gene>
    <name evidence="5" type="ORF">GCM10017600_03780</name>
</gene>
<dbReference type="AlphaFoldDB" id="A0A9W6MAU3"/>
<feature type="domain" description="ARB-07466-like C-terminal" evidence="4">
    <location>
        <begin position="211"/>
        <end position="316"/>
    </location>
</feature>
<dbReference type="InterPro" id="IPR058593">
    <property type="entry name" value="ARB_07466-like_C"/>
</dbReference>
<feature type="signal peptide" evidence="3">
    <location>
        <begin position="1"/>
        <end position="34"/>
    </location>
</feature>
<evidence type="ECO:0000313" key="5">
    <source>
        <dbReference type="EMBL" id="GLK06973.1"/>
    </source>
</evidence>
<reference evidence="5" key="2">
    <citation type="submission" date="2023-01" db="EMBL/GenBank/DDBJ databases">
        <authorList>
            <person name="Sun Q."/>
            <person name="Evtushenko L."/>
        </authorList>
    </citation>
    <scope>NUCLEOTIDE SEQUENCE</scope>
    <source>
        <strain evidence="5">VKM Ac-2007</strain>
    </source>
</reference>
<comment type="caution">
    <text evidence="5">The sequence shown here is derived from an EMBL/GenBank/DDBJ whole genome shotgun (WGS) entry which is preliminary data.</text>
</comment>
<dbReference type="Proteomes" id="UP001143474">
    <property type="component" value="Unassembled WGS sequence"/>
</dbReference>
<evidence type="ECO:0000313" key="6">
    <source>
        <dbReference type="Proteomes" id="UP001143474"/>
    </source>
</evidence>
<keyword evidence="6" id="KW-1185">Reference proteome</keyword>
<accession>A0A9W6MAU3</accession>
<keyword evidence="3" id="KW-0732">Signal</keyword>
<organism evidence="5 6">
    <name type="scientific">Streptosporangium carneum</name>
    <dbReference type="NCBI Taxonomy" id="47481"/>
    <lineage>
        <taxon>Bacteria</taxon>
        <taxon>Bacillati</taxon>
        <taxon>Actinomycetota</taxon>
        <taxon>Actinomycetes</taxon>
        <taxon>Streptosporangiales</taxon>
        <taxon>Streptosporangiaceae</taxon>
        <taxon>Streptosporangium</taxon>
    </lineage>
</organism>
<evidence type="ECO:0000256" key="2">
    <source>
        <dbReference type="SAM" id="MobiDB-lite"/>
    </source>
</evidence>
<feature type="region of interest" description="Disordered" evidence="2">
    <location>
        <begin position="191"/>
        <end position="211"/>
    </location>
</feature>
<evidence type="ECO:0000256" key="3">
    <source>
        <dbReference type="SAM" id="SignalP"/>
    </source>
</evidence>
<evidence type="ECO:0000259" key="4">
    <source>
        <dbReference type="Pfam" id="PF26571"/>
    </source>
</evidence>
<name>A0A9W6MAU3_9ACTN</name>
<proteinExistence type="predicted"/>
<feature type="chain" id="PRO_5040871338" description="ARB-07466-like C-terminal domain-containing protein" evidence="3">
    <location>
        <begin position="35"/>
        <end position="324"/>
    </location>
</feature>
<dbReference type="Pfam" id="PF26571">
    <property type="entry name" value="VldE"/>
    <property type="match status" value="1"/>
</dbReference>
<dbReference type="RefSeq" id="WP_271215551.1">
    <property type="nucleotide sequence ID" value="NZ_BAAAVD010000006.1"/>
</dbReference>
<feature type="coiled-coil region" evidence="1">
    <location>
        <begin position="55"/>
        <end position="96"/>
    </location>
</feature>